<reference evidence="2 3" key="1">
    <citation type="journal article" date="2018" name="Microbes Environ.">
        <title>Comparative Genomic Insights into Endofungal Lifestyles of Two Bacterial Endosymbionts, Mycoavidus cysteinexigens and Burkholderia rhizoxinica.</title>
        <authorList>
            <person name="Sharmin D."/>
            <person name="Guo Y."/>
            <person name="Nishizawa T."/>
            <person name="Ohshima S."/>
            <person name="Sato Y."/>
            <person name="Takashima Y."/>
            <person name="Narisawa K."/>
            <person name="Ohta H."/>
        </authorList>
    </citation>
    <scope>NUCLEOTIDE SEQUENCE [LARGE SCALE GENOMIC DNA]</scope>
    <source>
        <strain evidence="2 3">B1-EB</strain>
    </source>
</reference>
<evidence type="ECO:0000313" key="2">
    <source>
        <dbReference type="EMBL" id="BBE09766.1"/>
    </source>
</evidence>
<accession>A0A2Z6EWH3</accession>
<organism evidence="2 3">
    <name type="scientific">Mycoavidus cysteinexigens</name>
    <dbReference type="NCBI Taxonomy" id="1553431"/>
    <lineage>
        <taxon>Bacteria</taxon>
        <taxon>Pseudomonadati</taxon>
        <taxon>Pseudomonadota</taxon>
        <taxon>Betaproteobacteria</taxon>
        <taxon>Burkholderiales</taxon>
        <taxon>Burkholderiaceae</taxon>
        <taxon>Mycoavidus</taxon>
    </lineage>
</organism>
<evidence type="ECO:0000313" key="3">
    <source>
        <dbReference type="Proteomes" id="UP000282597"/>
    </source>
</evidence>
<name>A0A2Z6EWH3_9BURK</name>
<dbReference type="Proteomes" id="UP000282597">
    <property type="component" value="Chromosome"/>
</dbReference>
<evidence type="ECO:0000256" key="1">
    <source>
        <dbReference type="SAM" id="MobiDB-lite"/>
    </source>
</evidence>
<sequence length="233" mass="26465">MTDRISSSSNNLNIVDTDKVDTKTSSASTLSHTSAPARSSPELDELKKRQEFVANKSNFKHQFSADKEKNKNEKTSKPISPYKYESNYKGSNNSIYGEFKNKFKPKKWTFIENIRFDDERNFFASDIAQYQYTQVSEKHGFQGKLPDIIKRECVANDDTLEGIKGLESGTQELQDKFLTSTPNGKTSQRIMNDFGLTATKVELRNPEYESINEKGEGELKGVDILIHVKPKDS</sequence>
<feature type="compositionally biased region" description="Low complexity" evidence="1">
    <location>
        <begin position="24"/>
        <end position="37"/>
    </location>
</feature>
<dbReference type="KEGG" id="mcys:MCB1EB_1605"/>
<gene>
    <name evidence="2" type="ORF">MCB1EB_1605</name>
</gene>
<feature type="compositionally biased region" description="Polar residues" evidence="1">
    <location>
        <begin position="1"/>
        <end position="14"/>
    </location>
</feature>
<feature type="region of interest" description="Disordered" evidence="1">
    <location>
        <begin position="59"/>
        <end position="84"/>
    </location>
</feature>
<feature type="compositionally biased region" description="Basic and acidic residues" evidence="1">
    <location>
        <begin position="63"/>
        <end position="76"/>
    </location>
</feature>
<dbReference type="EMBL" id="AP018150">
    <property type="protein sequence ID" value="BBE09766.1"/>
    <property type="molecule type" value="Genomic_DNA"/>
</dbReference>
<keyword evidence="3" id="KW-1185">Reference proteome</keyword>
<protein>
    <submittedName>
        <fullName evidence="2">Insecticidal toxin protein</fullName>
    </submittedName>
</protein>
<proteinExistence type="predicted"/>
<dbReference type="RefSeq" id="WP_052394079.1">
    <property type="nucleotide sequence ID" value="NZ_AP018150.1"/>
</dbReference>
<feature type="region of interest" description="Disordered" evidence="1">
    <location>
        <begin position="1"/>
        <end position="44"/>
    </location>
</feature>
<dbReference type="AlphaFoldDB" id="A0A2Z6EWH3"/>